<sequence length="328" mass="35968">MSPRPRPPCRSSPNTPAGVFSWTSPTTCSAGRPEGTPPRAPPPSKPAFTGPVFHFGLPSERRAAFRTPCFRTLERGRRGAFSTEWSLGSEGAPRSIPMEMQRRYPIFLSLDGCTCLVVGGGGVGERKVRSLLESGARVRIVSRELTPWLEEMKDRGAISHVGSTYSPEHLEGVMLAFAATNDPALNLRIAGDARQRAVPCNMATDPECGSFIVPSSFSRGPLTVAVSTSGVSPALARKVRRDLERQFGLEWEILLRFLGLVRQAVQSRSNDSAENQMIFRTLVDLPLLRWIRQNDIQTALEKTAEVCGPHLSRQEAAALWDEAWKASS</sequence>
<proteinExistence type="predicted"/>
<dbReference type="GO" id="GO:0019354">
    <property type="term" value="P:siroheme biosynthetic process"/>
    <property type="evidence" value="ECO:0007669"/>
    <property type="project" value="UniProtKB-UniPathway"/>
</dbReference>
<feature type="compositionally biased region" description="Pro residues" evidence="7">
    <location>
        <begin position="1"/>
        <end position="10"/>
    </location>
</feature>
<evidence type="ECO:0000313" key="9">
    <source>
        <dbReference type="EMBL" id="QCQ22352.1"/>
    </source>
</evidence>
<dbReference type="GO" id="GO:0043115">
    <property type="term" value="F:precorrin-2 dehydrogenase activity"/>
    <property type="evidence" value="ECO:0007669"/>
    <property type="project" value="UniProtKB-EC"/>
</dbReference>
<evidence type="ECO:0000313" key="10">
    <source>
        <dbReference type="Proteomes" id="UP000298602"/>
    </source>
</evidence>
<keyword evidence="10" id="KW-1185">Reference proteome</keyword>
<evidence type="ECO:0000259" key="8">
    <source>
        <dbReference type="Pfam" id="PF14824"/>
    </source>
</evidence>
<keyword evidence="5" id="KW-0627">Porphyrin biosynthesis</keyword>
<dbReference type="PANTHER" id="PTHR35330:SF1">
    <property type="entry name" value="SIROHEME BIOSYNTHESIS PROTEIN MET8"/>
    <property type="match status" value="1"/>
</dbReference>
<keyword evidence="3" id="KW-0560">Oxidoreductase</keyword>
<evidence type="ECO:0000256" key="3">
    <source>
        <dbReference type="ARBA" id="ARBA00023002"/>
    </source>
</evidence>
<evidence type="ECO:0000256" key="2">
    <source>
        <dbReference type="ARBA" id="ARBA00012400"/>
    </source>
</evidence>
<dbReference type="KEGG" id="dax:FDQ92_09380"/>
<comment type="catalytic activity">
    <reaction evidence="6">
        <text>precorrin-2 + NAD(+) = sirohydrochlorin + NADH + 2 H(+)</text>
        <dbReference type="Rhea" id="RHEA:15613"/>
        <dbReference type="ChEBI" id="CHEBI:15378"/>
        <dbReference type="ChEBI" id="CHEBI:57540"/>
        <dbReference type="ChEBI" id="CHEBI:57945"/>
        <dbReference type="ChEBI" id="CHEBI:58351"/>
        <dbReference type="ChEBI" id="CHEBI:58827"/>
        <dbReference type="EC" id="1.3.1.76"/>
    </reaction>
</comment>
<feature type="compositionally biased region" description="Pro residues" evidence="7">
    <location>
        <begin position="35"/>
        <end position="45"/>
    </location>
</feature>
<dbReference type="NCBIfam" id="TIGR01470">
    <property type="entry name" value="cysG_Nterm"/>
    <property type="match status" value="1"/>
</dbReference>
<dbReference type="AlphaFoldDB" id="A0A4P8L6F9"/>
<dbReference type="OrthoDB" id="9815856at2"/>
<feature type="region of interest" description="Disordered" evidence="7">
    <location>
        <begin position="1"/>
        <end position="49"/>
    </location>
</feature>
<dbReference type="Pfam" id="PF13241">
    <property type="entry name" value="NAD_binding_7"/>
    <property type="match status" value="1"/>
</dbReference>
<feature type="domain" description="Siroheme synthase central" evidence="8">
    <location>
        <begin position="219"/>
        <end position="246"/>
    </location>
</feature>
<dbReference type="EC" id="1.3.1.76" evidence="2"/>
<gene>
    <name evidence="9" type="ORF">FDQ92_09380</name>
</gene>
<dbReference type="Gene3D" id="1.10.8.610">
    <property type="entry name" value="SirC, precorrin-2 dehydrogenase, C-terminal helical domain-like"/>
    <property type="match status" value="1"/>
</dbReference>
<dbReference type="GO" id="GO:0004325">
    <property type="term" value="F:ferrochelatase activity"/>
    <property type="evidence" value="ECO:0007669"/>
    <property type="project" value="InterPro"/>
</dbReference>
<dbReference type="EMBL" id="CP040098">
    <property type="protein sequence ID" value="QCQ22352.1"/>
    <property type="molecule type" value="Genomic_DNA"/>
</dbReference>
<dbReference type="Proteomes" id="UP000298602">
    <property type="component" value="Chromosome"/>
</dbReference>
<dbReference type="PANTHER" id="PTHR35330">
    <property type="entry name" value="SIROHEME BIOSYNTHESIS PROTEIN MET8"/>
    <property type="match status" value="1"/>
</dbReference>
<reference evidence="9 10" key="1">
    <citation type="submission" date="2019-05" db="EMBL/GenBank/DDBJ databases">
        <title>The Complete Genome Sequence of the n-alkane-degrading Desulfoglaeba alkanexedens ALDC reveals multiple alkylsuccinate synthase gene clusters.</title>
        <authorList>
            <person name="Callaghan A.V."/>
            <person name="Davidova I.A."/>
            <person name="Duncan K.E."/>
            <person name="Morris B."/>
            <person name="McInerney M.J."/>
        </authorList>
    </citation>
    <scope>NUCLEOTIDE SEQUENCE [LARGE SCALE GENOMIC DNA]</scope>
    <source>
        <strain evidence="9 10">ALDC</strain>
    </source>
</reference>
<keyword evidence="4" id="KW-0520">NAD</keyword>
<dbReference type="InterPro" id="IPR028161">
    <property type="entry name" value="Met8-like"/>
</dbReference>
<protein>
    <recommendedName>
        <fullName evidence="2">precorrin-2 dehydrogenase</fullName>
        <ecNumber evidence="2">1.3.1.76</ecNumber>
    </recommendedName>
</protein>
<comment type="pathway">
    <text evidence="1">Porphyrin-containing compound metabolism; siroheme biosynthesis; sirohydrochlorin from precorrin-2: step 1/1.</text>
</comment>
<dbReference type="SUPFAM" id="SSF51735">
    <property type="entry name" value="NAD(P)-binding Rossmann-fold domains"/>
    <property type="match status" value="1"/>
</dbReference>
<evidence type="ECO:0000256" key="5">
    <source>
        <dbReference type="ARBA" id="ARBA00023244"/>
    </source>
</evidence>
<reference evidence="9 10" key="2">
    <citation type="submission" date="2019-05" db="EMBL/GenBank/DDBJ databases">
        <authorList>
            <person name="Suflita J.M."/>
            <person name="Marks C.R."/>
        </authorList>
    </citation>
    <scope>NUCLEOTIDE SEQUENCE [LARGE SCALE GENOMIC DNA]</scope>
    <source>
        <strain evidence="9 10">ALDC</strain>
    </source>
</reference>
<evidence type="ECO:0000256" key="1">
    <source>
        <dbReference type="ARBA" id="ARBA00005010"/>
    </source>
</evidence>
<dbReference type="Pfam" id="PF14824">
    <property type="entry name" value="Sirohm_synth_M"/>
    <property type="match status" value="1"/>
</dbReference>
<evidence type="ECO:0000256" key="4">
    <source>
        <dbReference type="ARBA" id="ARBA00023027"/>
    </source>
</evidence>
<accession>A0A4P8L6F9</accession>
<dbReference type="UniPathway" id="UPA00262">
    <property type="reaction ID" value="UER00222"/>
</dbReference>
<dbReference type="Gene3D" id="3.40.50.720">
    <property type="entry name" value="NAD(P)-binding Rossmann-like Domain"/>
    <property type="match status" value="1"/>
</dbReference>
<dbReference type="InterPro" id="IPR036291">
    <property type="entry name" value="NAD(P)-bd_dom_sf"/>
</dbReference>
<evidence type="ECO:0000256" key="7">
    <source>
        <dbReference type="SAM" id="MobiDB-lite"/>
    </source>
</evidence>
<dbReference type="InterPro" id="IPR042518">
    <property type="entry name" value="SirC_C"/>
</dbReference>
<name>A0A4P8L6F9_9BACT</name>
<dbReference type="InterPro" id="IPR006367">
    <property type="entry name" value="Sirohaem_synthase_N"/>
</dbReference>
<organism evidence="9 10">
    <name type="scientific">Desulfoglaeba alkanexedens ALDC</name>
    <dbReference type="NCBI Taxonomy" id="980445"/>
    <lineage>
        <taxon>Bacteria</taxon>
        <taxon>Pseudomonadati</taxon>
        <taxon>Thermodesulfobacteriota</taxon>
        <taxon>Syntrophobacteria</taxon>
        <taxon>Syntrophobacterales</taxon>
        <taxon>Syntrophobacteraceae</taxon>
        <taxon>Desulfoglaeba</taxon>
    </lineage>
</organism>
<dbReference type="InterPro" id="IPR028281">
    <property type="entry name" value="Sirohaem_synthase_central"/>
</dbReference>
<evidence type="ECO:0000256" key="6">
    <source>
        <dbReference type="ARBA" id="ARBA00047561"/>
    </source>
</evidence>
<dbReference type="SUPFAM" id="SSF75615">
    <property type="entry name" value="Siroheme synthase middle domains-like"/>
    <property type="match status" value="1"/>
</dbReference>